<proteinExistence type="predicted"/>
<feature type="region of interest" description="Disordered" evidence="1">
    <location>
        <begin position="1"/>
        <end position="47"/>
    </location>
</feature>
<dbReference type="OrthoDB" id="2800028at2759"/>
<feature type="compositionally biased region" description="Low complexity" evidence="1">
    <location>
        <begin position="8"/>
        <end position="34"/>
    </location>
</feature>
<protein>
    <submittedName>
        <fullName evidence="2">Uncharacterized protein</fullName>
    </submittedName>
</protein>
<organism evidence="2 3">
    <name type="scientific">Gymnopus androsaceus JB14</name>
    <dbReference type="NCBI Taxonomy" id="1447944"/>
    <lineage>
        <taxon>Eukaryota</taxon>
        <taxon>Fungi</taxon>
        <taxon>Dikarya</taxon>
        <taxon>Basidiomycota</taxon>
        <taxon>Agaricomycotina</taxon>
        <taxon>Agaricomycetes</taxon>
        <taxon>Agaricomycetidae</taxon>
        <taxon>Agaricales</taxon>
        <taxon>Marasmiineae</taxon>
        <taxon>Omphalotaceae</taxon>
        <taxon>Gymnopus</taxon>
    </lineage>
</organism>
<name>A0A6A4H1L1_9AGAR</name>
<evidence type="ECO:0000256" key="1">
    <source>
        <dbReference type="SAM" id="MobiDB-lite"/>
    </source>
</evidence>
<sequence length="237" mass="26671">MPKHCKIRASSQHRASSQPRASSQSRASSQPRTSSTHKARPRPITPRDKFEAACLKIHATWRLPDSFFPTDAEIDAELAAIDAENAGEDINPETFQHSSSEERRARYHQSWDRIFDAAGQDTMEVWGMKPRSGDPIQLVSVPGSPLSIRVWDSGLKLNSPATWTLRPANQTGVFDYVILSREEMFGFEKKDIPAGEERFDIKRVVTYALRRPQQDDLIFELPAKPITGAVQPRDGFA</sequence>
<gene>
    <name evidence="2" type="ORF">BT96DRAFT_925472</name>
</gene>
<dbReference type="EMBL" id="ML769636">
    <property type="protein sequence ID" value="KAE9391087.1"/>
    <property type="molecule type" value="Genomic_DNA"/>
</dbReference>
<keyword evidence="3" id="KW-1185">Reference proteome</keyword>
<evidence type="ECO:0000313" key="2">
    <source>
        <dbReference type="EMBL" id="KAE9391087.1"/>
    </source>
</evidence>
<reference evidence="2" key="1">
    <citation type="journal article" date="2019" name="Environ. Microbiol.">
        <title>Fungal ecological strategies reflected in gene transcription - a case study of two litter decomposers.</title>
        <authorList>
            <person name="Barbi F."/>
            <person name="Kohler A."/>
            <person name="Barry K."/>
            <person name="Baskaran P."/>
            <person name="Daum C."/>
            <person name="Fauchery L."/>
            <person name="Ihrmark K."/>
            <person name="Kuo A."/>
            <person name="LaButti K."/>
            <person name="Lipzen A."/>
            <person name="Morin E."/>
            <person name="Grigoriev I.V."/>
            <person name="Henrissat B."/>
            <person name="Lindahl B."/>
            <person name="Martin F."/>
        </authorList>
    </citation>
    <scope>NUCLEOTIDE SEQUENCE</scope>
    <source>
        <strain evidence="2">JB14</strain>
    </source>
</reference>
<dbReference type="Proteomes" id="UP000799118">
    <property type="component" value="Unassembled WGS sequence"/>
</dbReference>
<dbReference type="AlphaFoldDB" id="A0A6A4H1L1"/>
<evidence type="ECO:0000313" key="3">
    <source>
        <dbReference type="Proteomes" id="UP000799118"/>
    </source>
</evidence>
<accession>A0A6A4H1L1</accession>